<dbReference type="InterPro" id="IPR013783">
    <property type="entry name" value="Ig-like_fold"/>
</dbReference>
<dbReference type="InterPro" id="IPR009880">
    <property type="entry name" value="Glyoxal_oxidase_N"/>
</dbReference>
<dbReference type="CDD" id="cd02851">
    <property type="entry name" value="E_set_GO_C"/>
    <property type="match status" value="1"/>
</dbReference>
<dbReference type="SUPFAM" id="SSF50965">
    <property type="entry name" value="Galactose oxidase, central domain"/>
    <property type="match status" value="1"/>
</dbReference>
<evidence type="ECO:0000256" key="3">
    <source>
        <dbReference type="PROSITE-ProRule" id="PRU00261"/>
    </source>
</evidence>
<keyword evidence="3" id="KW-1015">Disulfide bond</keyword>
<dbReference type="Pfam" id="PF09118">
    <property type="entry name" value="GO-like_E_set"/>
    <property type="match status" value="1"/>
</dbReference>
<dbReference type="Pfam" id="PF00187">
    <property type="entry name" value="Chitin_bind_1"/>
    <property type="match status" value="1"/>
</dbReference>
<gene>
    <name evidence="6" type="ORF">Q9L58_000449</name>
</gene>
<evidence type="ECO:0000256" key="1">
    <source>
        <dbReference type="ARBA" id="ARBA00022669"/>
    </source>
</evidence>
<dbReference type="InterPro" id="IPR011043">
    <property type="entry name" value="Gal_Oxase/kelch_b-propeller"/>
</dbReference>
<evidence type="ECO:0000313" key="7">
    <source>
        <dbReference type="Proteomes" id="UP001447188"/>
    </source>
</evidence>
<dbReference type="PROSITE" id="PS50941">
    <property type="entry name" value="CHIT_BIND_I_2"/>
    <property type="match status" value="1"/>
</dbReference>
<dbReference type="CDD" id="cd11618">
    <property type="entry name" value="ChtBD1_1"/>
    <property type="match status" value="1"/>
</dbReference>
<name>A0ABR3GX80_9PEZI</name>
<dbReference type="InterPro" id="IPR037293">
    <property type="entry name" value="Gal_Oxidase_central_sf"/>
</dbReference>
<dbReference type="EMBL" id="JBBBZM010000003">
    <property type="protein sequence ID" value="KAL0640479.1"/>
    <property type="molecule type" value="Genomic_DNA"/>
</dbReference>
<dbReference type="InterPro" id="IPR036861">
    <property type="entry name" value="Endochitinase-like_sf"/>
</dbReference>
<dbReference type="SMART" id="SM00270">
    <property type="entry name" value="ChtBD1"/>
    <property type="match status" value="1"/>
</dbReference>
<keyword evidence="2" id="KW-0732">Signal</keyword>
<organism evidence="6 7">
    <name type="scientific">Discina gigas</name>
    <dbReference type="NCBI Taxonomy" id="1032678"/>
    <lineage>
        <taxon>Eukaryota</taxon>
        <taxon>Fungi</taxon>
        <taxon>Dikarya</taxon>
        <taxon>Ascomycota</taxon>
        <taxon>Pezizomycotina</taxon>
        <taxon>Pezizomycetes</taxon>
        <taxon>Pezizales</taxon>
        <taxon>Discinaceae</taxon>
        <taxon>Discina</taxon>
    </lineage>
</organism>
<dbReference type="Gene3D" id="3.30.60.10">
    <property type="entry name" value="Endochitinase-like"/>
    <property type="match status" value="1"/>
</dbReference>
<feature type="disulfide bond" evidence="3">
    <location>
        <begin position="266"/>
        <end position="280"/>
    </location>
</feature>
<dbReference type="InterPro" id="IPR001002">
    <property type="entry name" value="Chitin-bd_1"/>
</dbReference>
<keyword evidence="4" id="KW-0472">Membrane</keyword>
<dbReference type="Proteomes" id="UP001447188">
    <property type="component" value="Unassembled WGS sequence"/>
</dbReference>
<keyword evidence="1 3" id="KW-0147">Chitin-binding</keyword>
<dbReference type="SUPFAM" id="SSF57016">
    <property type="entry name" value="Plant lectins/antimicrobial peptides"/>
    <property type="match status" value="1"/>
</dbReference>
<keyword evidence="4" id="KW-0812">Transmembrane</keyword>
<feature type="domain" description="Chitin-binding type-1" evidence="5">
    <location>
        <begin position="245"/>
        <end position="300"/>
    </location>
</feature>
<reference evidence="6 7" key="1">
    <citation type="submission" date="2024-02" db="EMBL/GenBank/DDBJ databases">
        <title>Discinaceae phylogenomics.</title>
        <authorList>
            <person name="Dirks A.C."/>
            <person name="James T.Y."/>
        </authorList>
    </citation>
    <scope>NUCLEOTIDE SEQUENCE [LARGE SCALE GENOMIC DNA]</scope>
    <source>
        <strain evidence="6 7">ACD0624</strain>
    </source>
</reference>
<protein>
    <recommendedName>
        <fullName evidence="5">Chitin-binding type-1 domain-containing protein</fullName>
    </recommendedName>
</protein>
<evidence type="ECO:0000313" key="6">
    <source>
        <dbReference type="EMBL" id="KAL0640479.1"/>
    </source>
</evidence>
<accession>A0ABR3GX80</accession>
<evidence type="ECO:0000256" key="2">
    <source>
        <dbReference type="ARBA" id="ARBA00022729"/>
    </source>
</evidence>
<evidence type="ECO:0000259" key="5">
    <source>
        <dbReference type="PROSITE" id="PS50941"/>
    </source>
</evidence>
<keyword evidence="4" id="KW-1133">Transmembrane helix</keyword>
<dbReference type="SUPFAM" id="SSF81296">
    <property type="entry name" value="E set domains"/>
    <property type="match status" value="1"/>
</dbReference>
<evidence type="ECO:0000256" key="4">
    <source>
        <dbReference type="SAM" id="Phobius"/>
    </source>
</evidence>
<dbReference type="PANTHER" id="PTHR32208:SF21">
    <property type="entry name" value="LOW QUALITY PROTEIN: ALDEHYDE OXIDASE GLOX-LIKE"/>
    <property type="match status" value="1"/>
</dbReference>
<sequence>MVERSATPPLLSIPVVAVPNTDIVVIQLHTVELVASLDVPVLLLLQSLLQLPPDPMVGVVADSAVPPVPDQLLEPAVASTDIAEARLLTVELVASLGALVLLLLLLLLLHLLPLLLVLDPTADVGLHSPVPLVLDRLLEHAAVSTDIAEARLGTVELVASLGALVLLLLHLPLHLPLLLLLAPLGPMADVGPHSLVLVVLGQLLELVAVSTDIAVQPMVIVWSRMEPVLGQPTPSTVPVAGPSTDGTCGHSNTPAFTCAGFSLGECCSPYGFCGNTDAHCGDGCQSDSSIGTDGVQKCKGGGSTPAPGPVAAPITGGGAFATIGQSGVPAMHAGLMPNGRVVFLDKVEDYTQLKLPNGQYAYSSEYDPATNTVVPLSYLTNAFCAGGIFLANGDFVSLGGNAPLDFIDATVTDGFDAIRYISRSSSDASLNGQSWREPGNKMNTKRWYASAQILADGRIFVASGSLNGLDPTVPANNNPTYEMLSPTGISLGASTPLAILVKNQPYYMYPFMHLLKNGELFIFVSKSSEIFNVAAGTVTKLMPDLPGTYRTYPNTGGSVLLPLSSANQWESKIMVCGGGSYQDITSPTEASCGVISPEAAVPTWEMDSMPQGRGMVEGVLLPDGTVLWLNGCNSGAQGFELARNPTYAALLYDPAKTLGTRWTQLASSTIARLYHSVALLLLDGTILVTGSNPHEMPILGVTADKPYPTEFRVERFTPPYLQGANQQLRPTAMILSSKSIVADGSTFTIRFNVPITAKAVKVALYYGGFVTHSVHMGHRMLFLDNTGFRAGVAAQTIVVTVPANKNTCPPGPYVVYVVADGIPSVGQFVSVS</sequence>
<comment type="caution">
    <text evidence="3">Lacks conserved residue(s) required for the propagation of feature annotation.</text>
</comment>
<dbReference type="Gene3D" id="2.130.10.80">
    <property type="entry name" value="Galactose oxidase/kelch, beta-propeller"/>
    <property type="match status" value="1"/>
</dbReference>
<dbReference type="InterPro" id="IPR014756">
    <property type="entry name" value="Ig_E-set"/>
</dbReference>
<proteinExistence type="predicted"/>
<dbReference type="InterPro" id="IPR015202">
    <property type="entry name" value="GO-like_E_set"/>
</dbReference>
<keyword evidence="7" id="KW-1185">Reference proteome</keyword>
<feature type="transmembrane region" description="Helical" evidence="4">
    <location>
        <begin position="161"/>
        <end position="182"/>
    </location>
</feature>
<feature type="transmembrane region" description="Helical" evidence="4">
    <location>
        <begin position="92"/>
        <end position="118"/>
    </location>
</feature>
<comment type="caution">
    <text evidence="6">The sequence shown here is derived from an EMBL/GenBank/DDBJ whole genome shotgun (WGS) entry which is preliminary data.</text>
</comment>
<dbReference type="Gene3D" id="2.60.40.10">
    <property type="entry name" value="Immunoglobulins"/>
    <property type="match status" value="1"/>
</dbReference>
<dbReference type="Pfam" id="PF07250">
    <property type="entry name" value="Glyoxal_oxid_N"/>
    <property type="match status" value="1"/>
</dbReference>
<dbReference type="PANTHER" id="PTHR32208">
    <property type="entry name" value="SECRETED PROTEIN-RELATED"/>
    <property type="match status" value="1"/>
</dbReference>